<dbReference type="PANTHER" id="PTHR21071">
    <property type="entry name" value="UDP-N-ACETYLENOLPYRUVOYLGLUCOSAMINE REDUCTASE"/>
    <property type="match status" value="1"/>
</dbReference>
<name>A0A6S6LYB8_9BACT</name>
<keyword evidence="11 19" id="KW-0521">NADP</keyword>
<dbReference type="InterPro" id="IPR006094">
    <property type="entry name" value="Oxid_FAD_bind_N"/>
</dbReference>
<dbReference type="SUPFAM" id="SSF56194">
    <property type="entry name" value="Uridine diphospho-N-Acetylenolpyruvylglucosamine reductase, MurB, C-terminal domain"/>
    <property type="match status" value="1"/>
</dbReference>
<evidence type="ECO:0000256" key="10">
    <source>
        <dbReference type="ARBA" id="ARBA00022827"/>
    </source>
</evidence>
<evidence type="ECO:0000256" key="19">
    <source>
        <dbReference type="HAMAP-Rule" id="MF_00037"/>
    </source>
</evidence>
<evidence type="ECO:0000256" key="1">
    <source>
        <dbReference type="ARBA" id="ARBA00001974"/>
    </source>
</evidence>
<dbReference type="GO" id="GO:0008762">
    <property type="term" value="F:UDP-N-acetylmuramate dehydrogenase activity"/>
    <property type="evidence" value="ECO:0007669"/>
    <property type="project" value="UniProtKB-UniRule"/>
</dbReference>
<evidence type="ECO:0000256" key="9">
    <source>
        <dbReference type="ARBA" id="ARBA00022630"/>
    </source>
</evidence>
<keyword evidence="14 19" id="KW-0560">Oxidoreductase</keyword>
<comment type="pathway">
    <text evidence="4 19">Cell wall biogenesis; peptidoglycan biosynthesis.</text>
</comment>
<evidence type="ECO:0000256" key="4">
    <source>
        <dbReference type="ARBA" id="ARBA00004752"/>
    </source>
</evidence>
<evidence type="ECO:0000256" key="11">
    <source>
        <dbReference type="ARBA" id="ARBA00022857"/>
    </source>
</evidence>
<comment type="cofactor">
    <cofactor evidence="1 19">
        <name>FAD</name>
        <dbReference type="ChEBI" id="CHEBI:57692"/>
    </cofactor>
</comment>
<dbReference type="UniPathway" id="UPA00219"/>
<dbReference type="AlphaFoldDB" id="A0A6S6LYB8"/>
<protein>
    <recommendedName>
        <fullName evidence="6 19">UDP-N-acetylenolpyruvoylglucosamine reductase</fullName>
        <ecNumber evidence="5 19">1.3.1.98</ecNumber>
    </recommendedName>
    <alternativeName>
        <fullName evidence="17 19">UDP-N-acetylmuramate dehydrogenase</fullName>
    </alternativeName>
</protein>
<evidence type="ECO:0000256" key="3">
    <source>
        <dbReference type="ARBA" id="ARBA00004496"/>
    </source>
</evidence>
<comment type="similarity">
    <text evidence="19">Belongs to the MurB family.</text>
</comment>
<dbReference type="PROSITE" id="PS51387">
    <property type="entry name" value="FAD_PCMH"/>
    <property type="match status" value="1"/>
</dbReference>
<keyword evidence="7 19" id="KW-0963">Cytoplasm</keyword>
<organism evidence="21 22">
    <name type="scientific">Citrifermentans bremense</name>
    <dbReference type="NCBI Taxonomy" id="60035"/>
    <lineage>
        <taxon>Bacteria</taxon>
        <taxon>Pseudomonadati</taxon>
        <taxon>Thermodesulfobacteriota</taxon>
        <taxon>Desulfuromonadia</taxon>
        <taxon>Geobacterales</taxon>
        <taxon>Geobacteraceae</taxon>
        <taxon>Citrifermentans</taxon>
    </lineage>
</organism>
<dbReference type="GO" id="GO:0008360">
    <property type="term" value="P:regulation of cell shape"/>
    <property type="evidence" value="ECO:0007669"/>
    <property type="project" value="UniProtKB-KW"/>
</dbReference>
<evidence type="ECO:0000256" key="8">
    <source>
        <dbReference type="ARBA" id="ARBA00022618"/>
    </source>
</evidence>
<dbReference type="NCBIfam" id="TIGR00179">
    <property type="entry name" value="murB"/>
    <property type="match status" value="1"/>
</dbReference>
<keyword evidence="15 19" id="KW-0131">Cell cycle</keyword>
<dbReference type="InterPro" id="IPR011601">
    <property type="entry name" value="MurB_C"/>
</dbReference>
<dbReference type="Gene3D" id="3.30.43.10">
    <property type="entry name" value="Uridine Diphospho-n-acetylenolpyruvylglucosamine Reductase, domain 2"/>
    <property type="match status" value="1"/>
</dbReference>
<dbReference type="GO" id="GO:0051301">
    <property type="term" value="P:cell division"/>
    <property type="evidence" value="ECO:0007669"/>
    <property type="project" value="UniProtKB-KW"/>
</dbReference>
<dbReference type="InterPro" id="IPR016169">
    <property type="entry name" value="FAD-bd_PCMH_sub2"/>
</dbReference>
<keyword evidence="13 19" id="KW-0573">Peptidoglycan synthesis</keyword>
<feature type="active site" evidence="19">
    <location>
        <position position="171"/>
    </location>
</feature>
<feature type="active site" description="Proton donor" evidence="19">
    <location>
        <position position="222"/>
    </location>
</feature>
<evidence type="ECO:0000256" key="15">
    <source>
        <dbReference type="ARBA" id="ARBA00023306"/>
    </source>
</evidence>
<dbReference type="GO" id="GO:0005829">
    <property type="term" value="C:cytosol"/>
    <property type="evidence" value="ECO:0007669"/>
    <property type="project" value="TreeGrafter"/>
</dbReference>
<dbReference type="SUPFAM" id="SSF56176">
    <property type="entry name" value="FAD-binding/transporter-associated domain-like"/>
    <property type="match status" value="1"/>
</dbReference>
<keyword evidence="22" id="KW-1185">Reference proteome</keyword>
<dbReference type="Gene3D" id="3.90.78.10">
    <property type="entry name" value="UDP-N-acetylenolpyruvoylglucosamine reductase, C-terminal domain"/>
    <property type="match status" value="1"/>
</dbReference>
<feature type="domain" description="FAD-binding PCMH-type" evidence="20">
    <location>
        <begin position="27"/>
        <end position="193"/>
    </location>
</feature>
<dbReference type="RefSeq" id="WP_185244520.1">
    <property type="nucleotide sequence ID" value="NZ_AP023213.1"/>
</dbReference>
<evidence type="ECO:0000313" key="21">
    <source>
        <dbReference type="EMBL" id="BCG46278.1"/>
    </source>
</evidence>
<dbReference type="InterPro" id="IPR003170">
    <property type="entry name" value="MurB"/>
</dbReference>
<evidence type="ECO:0000256" key="2">
    <source>
        <dbReference type="ARBA" id="ARBA00003921"/>
    </source>
</evidence>
<keyword evidence="12 19" id="KW-0133">Cell shape</keyword>
<dbReference type="HAMAP" id="MF_00037">
    <property type="entry name" value="MurB"/>
    <property type="match status" value="1"/>
</dbReference>
<dbReference type="InterPro" id="IPR016167">
    <property type="entry name" value="FAD-bd_PCMH_sub1"/>
</dbReference>
<sequence>MFTDQGKDNDTIELSRDVSLAPFTSFQVGGPARLFTTVRTLEQLKQALSFARREEVPFLIVGGGSNLLVSDRGFDGIAIRLLLKGIRVEGRRIEAQAGVDLMAVVEHAAHWGLGGIERLAGIPGLFGGAVRGNAGAYGSCIGDVIETVHALRADTLELVTLTRDACQFQYRNSRFKREHGLVVVAAGMLLEPGDPEEILRRGEETVRKRQARQLQCDLSAGSFFMNPVVGDPELIRRFETEQGTRCRDGRIPAGWLIDQARLRSLRVGGAMVSPRHANYLINTGNASAKEIVSLAGMVKARVLASLGVQLEEEVSCIGFTEAAPPPS</sequence>
<comment type="function">
    <text evidence="2 19">Cell wall formation.</text>
</comment>
<keyword evidence="10 19" id="KW-0274">FAD</keyword>
<dbReference type="InterPro" id="IPR016166">
    <property type="entry name" value="FAD-bd_PCMH"/>
</dbReference>
<dbReference type="NCBIfam" id="NF010480">
    <property type="entry name" value="PRK13905.1"/>
    <property type="match status" value="1"/>
</dbReference>
<dbReference type="InterPro" id="IPR036635">
    <property type="entry name" value="MurB_C_sf"/>
</dbReference>
<evidence type="ECO:0000256" key="7">
    <source>
        <dbReference type="ARBA" id="ARBA00022490"/>
    </source>
</evidence>
<comment type="subcellular location">
    <subcellularLocation>
        <location evidence="3 19">Cytoplasm</location>
    </subcellularLocation>
</comment>
<keyword evidence="8 19" id="KW-0132">Cell division</keyword>
<evidence type="ECO:0000256" key="18">
    <source>
        <dbReference type="ARBA" id="ARBA00048914"/>
    </source>
</evidence>
<proteinExistence type="inferred from homology"/>
<reference evidence="21 22" key="1">
    <citation type="submission" date="2020-06" db="EMBL/GenBank/DDBJ databases">
        <title>Interaction of electrochemicaly active bacteria, Geobacter bremensis R4 on different carbon anode.</title>
        <authorList>
            <person name="Meng L."/>
            <person name="Yoshida N."/>
        </authorList>
    </citation>
    <scope>NUCLEOTIDE SEQUENCE [LARGE SCALE GENOMIC DNA]</scope>
    <source>
        <strain evidence="21 22">R4</strain>
    </source>
</reference>
<dbReference type="KEGG" id="gbn:GEOBRER4_10280"/>
<dbReference type="InterPro" id="IPR036318">
    <property type="entry name" value="FAD-bd_PCMH-like_sf"/>
</dbReference>
<dbReference type="GO" id="GO:0071555">
    <property type="term" value="P:cell wall organization"/>
    <property type="evidence" value="ECO:0007669"/>
    <property type="project" value="UniProtKB-KW"/>
</dbReference>
<evidence type="ECO:0000256" key="5">
    <source>
        <dbReference type="ARBA" id="ARBA00012518"/>
    </source>
</evidence>
<keyword evidence="16 19" id="KW-0961">Cell wall biogenesis/degradation</keyword>
<evidence type="ECO:0000259" key="20">
    <source>
        <dbReference type="PROSITE" id="PS51387"/>
    </source>
</evidence>
<comment type="catalytic activity">
    <reaction evidence="18 19">
        <text>UDP-N-acetyl-alpha-D-muramate + NADP(+) = UDP-N-acetyl-3-O-(1-carboxyvinyl)-alpha-D-glucosamine + NADPH + H(+)</text>
        <dbReference type="Rhea" id="RHEA:12248"/>
        <dbReference type="ChEBI" id="CHEBI:15378"/>
        <dbReference type="ChEBI" id="CHEBI:57783"/>
        <dbReference type="ChEBI" id="CHEBI:58349"/>
        <dbReference type="ChEBI" id="CHEBI:68483"/>
        <dbReference type="ChEBI" id="CHEBI:70757"/>
        <dbReference type="EC" id="1.3.1.98"/>
    </reaction>
</comment>
<evidence type="ECO:0000256" key="6">
    <source>
        <dbReference type="ARBA" id="ARBA00015188"/>
    </source>
</evidence>
<feature type="active site" evidence="19">
    <location>
        <position position="313"/>
    </location>
</feature>
<evidence type="ECO:0000256" key="13">
    <source>
        <dbReference type="ARBA" id="ARBA00022984"/>
    </source>
</evidence>
<dbReference type="GO" id="GO:0071949">
    <property type="term" value="F:FAD binding"/>
    <property type="evidence" value="ECO:0007669"/>
    <property type="project" value="InterPro"/>
</dbReference>
<gene>
    <name evidence="19" type="primary">murB</name>
    <name evidence="21" type="ORF">GEOBRER4_n1068</name>
</gene>
<evidence type="ECO:0000256" key="17">
    <source>
        <dbReference type="ARBA" id="ARBA00031026"/>
    </source>
</evidence>
<dbReference type="Gene3D" id="3.30.465.10">
    <property type="match status" value="1"/>
</dbReference>
<dbReference type="EMBL" id="AP023213">
    <property type="protein sequence ID" value="BCG46278.1"/>
    <property type="molecule type" value="Genomic_DNA"/>
</dbReference>
<dbReference type="Pfam" id="PF01565">
    <property type="entry name" value="FAD_binding_4"/>
    <property type="match status" value="1"/>
</dbReference>
<keyword evidence="9 19" id="KW-0285">Flavoprotein</keyword>
<dbReference type="GO" id="GO:0009252">
    <property type="term" value="P:peptidoglycan biosynthetic process"/>
    <property type="evidence" value="ECO:0007669"/>
    <property type="project" value="UniProtKB-UniRule"/>
</dbReference>
<evidence type="ECO:0000256" key="12">
    <source>
        <dbReference type="ARBA" id="ARBA00022960"/>
    </source>
</evidence>
<dbReference type="PANTHER" id="PTHR21071:SF4">
    <property type="entry name" value="UDP-N-ACETYLENOLPYRUVOYLGLUCOSAMINE REDUCTASE"/>
    <property type="match status" value="1"/>
</dbReference>
<evidence type="ECO:0000256" key="16">
    <source>
        <dbReference type="ARBA" id="ARBA00023316"/>
    </source>
</evidence>
<evidence type="ECO:0000256" key="14">
    <source>
        <dbReference type="ARBA" id="ARBA00023002"/>
    </source>
</evidence>
<accession>A0A6S6LYB8</accession>
<evidence type="ECO:0000313" key="22">
    <source>
        <dbReference type="Proteomes" id="UP000515472"/>
    </source>
</evidence>
<dbReference type="Pfam" id="PF02873">
    <property type="entry name" value="MurB_C"/>
    <property type="match status" value="1"/>
</dbReference>
<dbReference type="EC" id="1.3.1.98" evidence="5 19"/>
<dbReference type="Proteomes" id="UP000515472">
    <property type="component" value="Chromosome"/>
</dbReference>